<dbReference type="RefSeq" id="WP_072968578.1">
    <property type="nucleotide sequence ID" value="NZ_FRAJ01000024.1"/>
</dbReference>
<name>A0A1M6T5Y6_9FIRM</name>
<dbReference type="EMBL" id="FRAJ01000024">
    <property type="protein sequence ID" value="SHK52462.1"/>
    <property type="molecule type" value="Genomic_DNA"/>
</dbReference>
<reference evidence="1 2" key="1">
    <citation type="submission" date="2016-11" db="EMBL/GenBank/DDBJ databases">
        <authorList>
            <person name="Jaros S."/>
            <person name="Januszkiewicz K."/>
            <person name="Wedrychowicz H."/>
        </authorList>
    </citation>
    <scope>NUCLEOTIDE SEQUENCE [LARGE SCALE GENOMIC DNA]</scope>
    <source>
        <strain evidence="1 2">DSM 14501</strain>
    </source>
</reference>
<sequence length="129" mass="14855">MSNNMFQQILEKLNSMDKKLSNLGTDVNTLKTDVSSLKDDVYILKTDVSFLKDNVDVLKTDTNNLKAGQERIEIKLDTVYVQTANLTEFKTETQTILNKVSNDLDFLTYKESQNEKELFNIKKNLQIVK</sequence>
<proteinExistence type="predicted"/>
<accession>A0A1M6T5Y6</accession>
<evidence type="ECO:0000313" key="1">
    <source>
        <dbReference type="EMBL" id="SHK52462.1"/>
    </source>
</evidence>
<dbReference type="Gene3D" id="1.20.5.190">
    <property type="match status" value="2"/>
</dbReference>
<gene>
    <name evidence="1" type="ORF">SAMN02745883_02245</name>
</gene>
<protein>
    <submittedName>
        <fullName evidence="1">Uncharacterized protein</fullName>
    </submittedName>
</protein>
<dbReference type="Proteomes" id="UP000184082">
    <property type="component" value="Unassembled WGS sequence"/>
</dbReference>
<organism evidence="1 2">
    <name type="scientific">Caminicella sporogenes DSM 14501</name>
    <dbReference type="NCBI Taxonomy" id="1121266"/>
    <lineage>
        <taxon>Bacteria</taxon>
        <taxon>Bacillati</taxon>
        <taxon>Bacillota</taxon>
        <taxon>Clostridia</taxon>
        <taxon>Peptostreptococcales</taxon>
        <taxon>Caminicellaceae</taxon>
        <taxon>Caminicella</taxon>
    </lineage>
</organism>
<dbReference type="STRING" id="1121266.SAMN02745883_02245"/>
<keyword evidence="2" id="KW-1185">Reference proteome</keyword>
<evidence type="ECO:0000313" key="2">
    <source>
        <dbReference type="Proteomes" id="UP000184082"/>
    </source>
</evidence>
<dbReference type="AlphaFoldDB" id="A0A1M6T5Y6"/>